<dbReference type="InterPro" id="IPR000477">
    <property type="entry name" value="RT_dom"/>
</dbReference>
<protein>
    <submittedName>
        <fullName evidence="2">RNA-directed DNA polymerase (Reverse transcriptase)</fullName>
        <ecNumber evidence="2">2.7.7.49</ecNumber>
    </submittedName>
</protein>
<dbReference type="EMBL" id="AUZY01002268">
    <property type="protein sequence ID" value="EQD72585.1"/>
    <property type="molecule type" value="Genomic_DNA"/>
</dbReference>
<accession>T1CT89</accession>
<dbReference type="PROSITE" id="PS50878">
    <property type="entry name" value="RT_POL"/>
    <property type="match status" value="1"/>
</dbReference>
<feature type="non-terminal residue" evidence="2">
    <location>
        <position position="59"/>
    </location>
</feature>
<keyword evidence="2" id="KW-0808">Transferase</keyword>
<reference evidence="2" key="1">
    <citation type="submission" date="2013-08" db="EMBL/GenBank/DDBJ databases">
        <authorList>
            <person name="Mendez C."/>
            <person name="Richter M."/>
            <person name="Ferrer M."/>
            <person name="Sanchez J."/>
        </authorList>
    </citation>
    <scope>NUCLEOTIDE SEQUENCE</scope>
</reference>
<dbReference type="Pfam" id="PF00078">
    <property type="entry name" value="RVT_1"/>
    <property type="match status" value="1"/>
</dbReference>
<dbReference type="InterPro" id="IPR043502">
    <property type="entry name" value="DNA/RNA_pol_sf"/>
</dbReference>
<dbReference type="AlphaFoldDB" id="T1CT89"/>
<proteinExistence type="predicted"/>
<name>T1CT89_9ZZZZ</name>
<reference evidence="2" key="2">
    <citation type="journal article" date="2014" name="ISME J.">
        <title>Microbial stratification in low pH oxic and suboxic macroscopic growths along an acid mine drainage.</title>
        <authorList>
            <person name="Mendez-Garcia C."/>
            <person name="Mesa V."/>
            <person name="Sprenger R.R."/>
            <person name="Richter M."/>
            <person name="Diez M.S."/>
            <person name="Solano J."/>
            <person name="Bargiela R."/>
            <person name="Golyshina O.V."/>
            <person name="Manteca A."/>
            <person name="Ramos J.L."/>
            <person name="Gallego J.R."/>
            <person name="Llorente I."/>
            <person name="Martins Dos Santos V.A."/>
            <person name="Jensen O.N."/>
            <person name="Pelaez A.I."/>
            <person name="Sanchez J."/>
            <person name="Ferrer M."/>
        </authorList>
    </citation>
    <scope>NUCLEOTIDE SEQUENCE</scope>
</reference>
<feature type="domain" description="Reverse transcriptase" evidence="1">
    <location>
        <begin position="1"/>
        <end position="59"/>
    </location>
</feature>
<keyword evidence="2" id="KW-0548">Nucleotidyltransferase</keyword>
<organism evidence="2">
    <name type="scientific">mine drainage metagenome</name>
    <dbReference type="NCBI Taxonomy" id="410659"/>
    <lineage>
        <taxon>unclassified sequences</taxon>
        <taxon>metagenomes</taxon>
        <taxon>ecological metagenomes</taxon>
    </lineage>
</organism>
<dbReference type="EC" id="2.7.7.49" evidence="2"/>
<sequence length="59" mass="6745">MDGTLVQRDRGTPQGSAISPLLANLFLHYAFDLWMVREFPNCLFERYADDGVIHCRSEA</sequence>
<dbReference type="GO" id="GO:0003964">
    <property type="term" value="F:RNA-directed DNA polymerase activity"/>
    <property type="evidence" value="ECO:0007669"/>
    <property type="project" value="UniProtKB-KW"/>
</dbReference>
<keyword evidence="2" id="KW-0695">RNA-directed DNA polymerase</keyword>
<evidence type="ECO:0000259" key="1">
    <source>
        <dbReference type="PROSITE" id="PS50878"/>
    </source>
</evidence>
<dbReference type="SUPFAM" id="SSF56672">
    <property type="entry name" value="DNA/RNA polymerases"/>
    <property type="match status" value="1"/>
</dbReference>
<gene>
    <name evidence="2" type="ORF">B1B_03677</name>
</gene>
<evidence type="ECO:0000313" key="2">
    <source>
        <dbReference type="EMBL" id="EQD72585.1"/>
    </source>
</evidence>
<comment type="caution">
    <text evidence="2">The sequence shown here is derived from an EMBL/GenBank/DDBJ whole genome shotgun (WGS) entry which is preliminary data.</text>
</comment>